<evidence type="ECO:0000256" key="1">
    <source>
        <dbReference type="SAM" id="MobiDB-lite"/>
    </source>
</evidence>
<evidence type="ECO:0000313" key="2">
    <source>
        <dbReference type="EMBL" id="GHA99174.1"/>
    </source>
</evidence>
<dbReference type="EMBL" id="BMUL01000014">
    <property type="protein sequence ID" value="GHA99174.1"/>
    <property type="molecule type" value="Genomic_DNA"/>
</dbReference>
<protein>
    <submittedName>
        <fullName evidence="2">Uncharacterized protein</fullName>
    </submittedName>
</protein>
<name>A0A918WCL4_9ACTN</name>
<gene>
    <name evidence="2" type="ORF">GCM10010305_48100</name>
</gene>
<accession>A0A918WCL4</accession>
<sequence length="83" mass="8854">METRAAHRTSESVAALLTSSTVTSLRRSILTGSVGVSVTRCAFQSPVQQSSTLTTCAPSDDVHPEGEAVRSGLRPQEDIRLVR</sequence>
<feature type="region of interest" description="Disordered" evidence="1">
    <location>
        <begin position="49"/>
        <end position="83"/>
    </location>
</feature>
<proteinExistence type="predicted"/>
<comment type="caution">
    <text evidence="2">The sequence shown here is derived from an EMBL/GenBank/DDBJ whole genome shotgun (WGS) entry which is preliminary data.</text>
</comment>
<reference evidence="2" key="1">
    <citation type="journal article" date="2014" name="Int. J. Syst. Evol. Microbiol.">
        <title>Complete genome sequence of Corynebacterium casei LMG S-19264T (=DSM 44701T), isolated from a smear-ripened cheese.</title>
        <authorList>
            <consortium name="US DOE Joint Genome Institute (JGI-PGF)"/>
            <person name="Walter F."/>
            <person name="Albersmeier A."/>
            <person name="Kalinowski J."/>
            <person name="Ruckert C."/>
        </authorList>
    </citation>
    <scope>NUCLEOTIDE SEQUENCE</scope>
    <source>
        <strain evidence="2">JCM 4518</strain>
    </source>
</reference>
<dbReference type="Proteomes" id="UP000644020">
    <property type="component" value="Unassembled WGS sequence"/>
</dbReference>
<dbReference type="AlphaFoldDB" id="A0A918WCL4"/>
<keyword evidence="3" id="KW-1185">Reference proteome</keyword>
<reference evidence="2" key="2">
    <citation type="submission" date="2020-09" db="EMBL/GenBank/DDBJ databases">
        <authorList>
            <person name="Sun Q."/>
            <person name="Ohkuma M."/>
        </authorList>
    </citation>
    <scope>NUCLEOTIDE SEQUENCE</scope>
    <source>
        <strain evidence="2">JCM 4518</strain>
    </source>
</reference>
<organism evidence="2 3">
    <name type="scientific">Streptomyces termitum</name>
    <dbReference type="NCBI Taxonomy" id="67368"/>
    <lineage>
        <taxon>Bacteria</taxon>
        <taxon>Bacillati</taxon>
        <taxon>Actinomycetota</taxon>
        <taxon>Actinomycetes</taxon>
        <taxon>Kitasatosporales</taxon>
        <taxon>Streptomycetaceae</taxon>
        <taxon>Streptomyces</taxon>
    </lineage>
</organism>
<evidence type="ECO:0000313" key="3">
    <source>
        <dbReference type="Proteomes" id="UP000644020"/>
    </source>
</evidence>